<feature type="region of interest" description="Disordered" evidence="1">
    <location>
        <begin position="118"/>
        <end position="145"/>
    </location>
</feature>
<sequence>MAVTRVIETQPAIWSGTINVELCPSIAALLHRAQQSEKVLLSLWAMDKQARLSSSASSSSQQASSRTGHNFYRKKAFAAEASPSQDEDTALAMVAEAPKTGKPQYPCGRRSRRLSLCERRFEGEPPPPEEWPLLDMHESEASNEGLRALWQVG</sequence>
<accession>A0A8H6S356</accession>
<reference evidence="2" key="1">
    <citation type="submission" date="2020-05" db="EMBL/GenBank/DDBJ databases">
        <title>Mycena genomes resolve the evolution of fungal bioluminescence.</title>
        <authorList>
            <person name="Tsai I.J."/>
        </authorList>
    </citation>
    <scope>NUCLEOTIDE SEQUENCE</scope>
    <source>
        <strain evidence="2">171206Taipei</strain>
    </source>
</reference>
<dbReference type="Proteomes" id="UP000636479">
    <property type="component" value="Unassembled WGS sequence"/>
</dbReference>
<protein>
    <submittedName>
        <fullName evidence="2">Uncharacterized protein</fullName>
    </submittedName>
</protein>
<dbReference type="GeneID" id="59351623"/>
<gene>
    <name evidence="2" type="ORF">MIND_01262500</name>
</gene>
<dbReference type="RefSeq" id="XP_037214313.1">
    <property type="nucleotide sequence ID" value="XM_037369107.1"/>
</dbReference>
<name>A0A8H6S356_9AGAR</name>
<comment type="caution">
    <text evidence="2">The sequence shown here is derived from an EMBL/GenBank/DDBJ whole genome shotgun (WGS) entry which is preliminary data.</text>
</comment>
<dbReference type="EMBL" id="JACAZF010000013">
    <property type="protein sequence ID" value="KAF7291191.1"/>
    <property type="molecule type" value="Genomic_DNA"/>
</dbReference>
<organism evidence="2 3">
    <name type="scientific">Mycena indigotica</name>
    <dbReference type="NCBI Taxonomy" id="2126181"/>
    <lineage>
        <taxon>Eukaryota</taxon>
        <taxon>Fungi</taxon>
        <taxon>Dikarya</taxon>
        <taxon>Basidiomycota</taxon>
        <taxon>Agaricomycotina</taxon>
        <taxon>Agaricomycetes</taxon>
        <taxon>Agaricomycetidae</taxon>
        <taxon>Agaricales</taxon>
        <taxon>Marasmiineae</taxon>
        <taxon>Mycenaceae</taxon>
        <taxon>Mycena</taxon>
    </lineage>
</organism>
<evidence type="ECO:0000313" key="3">
    <source>
        <dbReference type="Proteomes" id="UP000636479"/>
    </source>
</evidence>
<evidence type="ECO:0000256" key="1">
    <source>
        <dbReference type="SAM" id="MobiDB-lite"/>
    </source>
</evidence>
<keyword evidence="3" id="KW-1185">Reference proteome</keyword>
<evidence type="ECO:0000313" key="2">
    <source>
        <dbReference type="EMBL" id="KAF7291191.1"/>
    </source>
</evidence>
<proteinExistence type="predicted"/>
<dbReference type="AlphaFoldDB" id="A0A8H6S356"/>